<sequence>MCQCVFTVHRRCSPQKHYILQEKKWQPEELKSYNHNTKRQKHTDIHVHKQLERQNNKRSSKIHHDNAAITE</sequence>
<reference evidence="2" key="1">
    <citation type="submission" date="2014-09" db="EMBL/GenBank/DDBJ databases">
        <authorList>
            <person name="Magalhaes I.L.F."/>
            <person name="Oliveira U."/>
            <person name="Santos F.R."/>
            <person name="Vidigal T.H.D.A."/>
            <person name="Brescovit A.D."/>
            <person name="Santos A.J."/>
        </authorList>
    </citation>
    <scope>NUCLEOTIDE SEQUENCE</scope>
    <source>
        <tissue evidence="2">Shoot tissue taken approximately 20 cm above the soil surface</tissue>
    </source>
</reference>
<organism evidence="2">
    <name type="scientific">Arundo donax</name>
    <name type="common">Giant reed</name>
    <name type="synonym">Donax arundinaceus</name>
    <dbReference type="NCBI Taxonomy" id="35708"/>
    <lineage>
        <taxon>Eukaryota</taxon>
        <taxon>Viridiplantae</taxon>
        <taxon>Streptophyta</taxon>
        <taxon>Embryophyta</taxon>
        <taxon>Tracheophyta</taxon>
        <taxon>Spermatophyta</taxon>
        <taxon>Magnoliopsida</taxon>
        <taxon>Liliopsida</taxon>
        <taxon>Poales</taxon>
        <taxon>Poaceae</taxon>
        <taxon>PACMAD clade</taxon>
        <taxon>Arundinoideae</taxon>
        <taxon>Arundineae</taxon>
        <taxon>Arundo</taxon>
    </lineage>
</organism>
<feature type="compositionally biased region" description="Basic and acidic residues" evidence="1">
    <location>
        <begin position="42"/>
        <end position="55"/>
    </location>
</feature>
<feature type="region of interest" description="Disordered" evidence="1">
    <location>
        <begin position="35"/>
        <end position="71"/>
    </location>
</feature>
<reference evidence="2" key="2">
    <citation type="journal article" date="2015" name="Data Brief">
        <title>Shoot transcriptome of the giant reed, Arundo donax.</title>
        <authorList>
            <person name="Barrero R.A."/>
            <person name="Guerrero F.D."/>
            <person name="Moolhuijzen P."/>
            <person name="Goolsby J.A."/>
            <person name="Tidwell J."/>
            <person name="Bellgard S.E."/>
            <person name="Bellgard M.I."/>
        </authorList>
    </citation>
    <scope>NUCLEOTIDE SEQUENCE</scope>
    <source>
        <tissue evidence="2">Shoot tissue taken approximately 20 cm above the soil surface</tissue>
    </source>
</reference>
<dbReference type="EMBL" id="GBRH01244450">
    <property type="protein sequence ID" value="JAD53445.1"/>
    <property type="molecule type" value="Transcribed_RNA"/>
</dbReference>
<accession>A0A0A9AWY6</accession>
<evidence type="ECO:0000313" key="2">
    <source>
        <dbReference type="EMBL" id="JAD53445.1"/>
    </source>
</evidence>
<evidence type="ECO:0000256" key="1">
    <source>
        <dbReference type="SAM" id="MobiDB-lite"/>
    </source>
</evidence>
<protein>
    <submittedName>
        <fullName evidence="2">Uncharacterized protein</fullName>
    </submittedName>
</protein>
<feature type="compositionally biased region" description="Basic and acidic residues" evidence="1">
    <location>
        <begin position="62"/>
        <end position="71"/>
    </location>
</feature>
<proteinExistence type="predicted"/>
<name>A0A0A9AWY6_ARUDO</name>
<dbReference type="AlphaFoldDB" id="A0A0A9AWY6"/>